<feature type="non-terminal residue" evidence="22">
    <location>
        <position position="1"/>
    </location>
</feature>
<dbReference type="SUPFAM" id="SSF51395">
    <property type="entry name" value="FMN-linked oxidoreductases"/>
    <property type="match status" value="1"/>
</dbReference>
<evidence type="ECO:0000256" key="7">
    <source>
        <dbReference type="ARBA" id="ARBA00022664"/>
    </source>
</evidence>
<dbReference type="InterPro" id="IPR013785">
    <property type="entry name" value="Aldolase_TIM"/>
</dbReference>
<evidence type="ECO:0000256" key="3">
    <source>
        <dbReference type="ARBA" id="ARBA00012376"/>
    </source>
</evidence>
<keyword evidence="7" id="KW-0507">mRNA processing</keyword>
<dbReference type="FunFam" id="3.20.20.70:FF:000067">
    <property type="entry name" value="tRNA-dihydrouridine(47) synthase [NAD(P)(+)]"/>
    <property type="match status" value="1"/>
</dbReference>
<evidence type="ECO:0000256" key="11">
    <source>
        <dbReference type="ARBA" id="ARBA00022771"/>
    </source>
</evidence>
<dbReference type="EMBL" id="KQ964440">
    <property type="protein sequence ID" value="KXN73177.1"/>
    <property type="molecule type" value="Genomic_DNA"/>
</dbReference>
<dbReference type="GO" id="GO:0102265">
    <property type="term" value="F:tRNA-dihydrouridine47 synthase activity"/>
    <property type="evidence" value="ECO:0007669"/>
    <property type="project" value="UniProtKB-EC"/>
</dbReference>
<name>A0A137PDV4_CONC2</name>
<dbReference type="GO" id="GO:0006397">
    <property type="term" value="P:mRNA processing"/>
    <property type="evidence" value="ECO:0007669"/>
    <property type="project" value="UniProtKB-KW"/>
</dbReference>
<keyword evidence="13" id="KW-0521">NADP</keyword>
<protein>
    <recommendedName>
        <fullName evidence="4">tRNA-dihydrouridine(47) synthase [NAD(P)(+)]</fullName>
        <ecNumber evidence="3">1.3.1.89</ecNumber>
    </recommendedName>
    <alternativeName>
        <fullName evidence="16">tRNA-dihydrouridine synthase 3</fullName>
    </alternativeName>
</protein>
<evidence type="ECO:0000313" key="23">
    <source>
        <dbReference type="Proteomes" id="UP000070444"/>
    </source>
</evidence>
<keyword evidence="9" id="KW-0479">Metal-binding</keyword>
<keyword evidence="8" id="KW-0819">tRNA processing</keyword>
<evidence type="ECO:0000259" key="21">
    <source>
        <dbReference type="Pfam" id="PF01207"/>
    </source>
</evidence>
<evidence type="ECO:0000256" key="17">
    <source>
        <dbReference type="ARBA" id="ARBA00048266"/>
    </source>
</evidence>
<proteinExistence type="inferred from homology"/>
<evidence type="ECO:0000256" key="6">
    <source>
        <dbReference type="ARBA" id="ARBA00022643"/>
    </source>
</evidence>
<gene>
    <name evidence="22" type="ORF">CONCODRAFT_36079</name>
</gene>
<evidence type="ECO:0000256" key="20">
    <source>
        <dbReference type="ARBA" id="ARBA00049513"/>
    </source>
</evidence>
<evidence type="ECO:0000256" key="8">
    <source>
        <dbReference type="ARBA" id="ARBA00022694"/>
    </source>
</evidence>
<keyword evidence="5" id="KW-0285">Flavoprotein</keyword>
<comment type="cofactor">
    <cofactor evidence="1">
        <name>FMN</name>
        <dbReference type="ChEBI" id="CHEBI:58210"/>
    </cofactor>
</comment>
<dbReference type="InterPro" id="IPR035587">
    <property type="entry name" value="DUS-like_FMN-bd"/>
</dbReference>
<accession>A0A137PDV4</accession>
<keyword evidence="11" id="KW-0863">Zinc-finger</keyword>
<evidence type="ECO:0000256" key="13">
    <source>
        <dbReference type="ARBA" id="ARBA00022857"/>
    </source>
</evidence>
<comment type="catalytic activity">
    <reaction evidence="18">
        <text>a 5,6-dihydrouridine in mRNA + NAD(+) = a uridine in mRNA + NADH + H(+)</text>
        <dbReference type="Rhea" id="RHEA:69851"/>
        <dbReference type="Rhea" id="RHEA-COMP:14658"/>
        <dbReference type="Rhea" id="RHEA-COMP:17789"/>
        <dbReference type="ChEBI" id="CHEBI:15378"/>
        <dbReference type="ChEBI" id="CHEBI:57540"/>
        <dbReference type="ChEBI" id="CHEBI:57945"/>
        <dbReference type="ChEBI" id="CHEBI:65315"/>
        <dbReference type="ChEBI" id="CHEBI:74443"/>
    </reaction>
    <physiologicalReaction direction="right-to-left" evidence="18">
        <dbReference type="Rhea" id="RHEA:69853"/>
    </physiologicalReaction>
</comment>
<dbReference type="AlphaFoldDB" id="A0A137PDV4"/>
<dbReference type="Pfam" id="PF01207">
    <property type="entry name" value="Dus"/>
    <property type="match status" value="1"/>
</dbReference>
<dbReference type="EC" id="1.3.1.89" evidence="3"/>
<dbReference type="GO" id="GO:0050660">
    <property type="term" value="F:flavin adenine dinucleotide binding"/>
    <property type="evidence" value="ECO:0007669"/>
    <property type="project" value="InterPro"/>
</dbReference>
<evidence type="ECO:0000256" key="10">
    <source>
        <dbReference type="ARBA" id="ARBA00022737"/>
    </source>
</evidence>
<evidence type="ECO:0000256" key="12">
    <source>
        <dbReference type="ARBA" id="ARBA00022833"/>
    </source>
</evidence>
<sequence>EKKKLNFRHKTYLAPLTTVGNLPFRRICKGFGVDITVSEMAMCTNLLQGQNTEWALVKRHPCEDLFGIQVAGNKPDSMVRCAQLFNDLIECDFVDINMGCPIDAVYKNGGGSALMGSPGKLDRIVTGMSTILNCPLTVKIRTGIFDNKNVAHQLIPRLQKAGASAITLHGRSRQQRYTKLSDWEYIKRCANIPDRSVPFFGNGDVLSYTDYHERLQCSSIDGVMIGRGALIKPWIFEEIKENKHKDISSKERFEMLKKFCDFGLEHWGSDTQGVNHTRRFLLEWQSFLYRYVPVGLLEVIPQKINHRPPLFVGRDDLETLMASGNARDWLKISEMLLGPAPDSFDFTPKHVSNSYK</sequence>
<comment type="catalytic activity">
    <reaction evidence="19">
        <text>a 5,6-dihydrouridine in mRNA + NADP(+) = a uridine in mRNA + NADPH + H(+)</text>
        <dbReference type="Rhea" id="RHEA:69855"/>
        <dbReference type="Rhea" id="RHEA-COMP:14658"/>
        <dbReference type="Rhea" id="RHEA-COMP:17789"/>
        <dbReference type="ChEBI" id="CHEBI:15378"/>
        <dbReference type="ChEBI" id="CHEBI:57783"/>
        <dbReference type="ChEBI" id="CHEBI:58349"/>
        <dbReference type="ChEBI" id="CHEBI:65315"/>
        <dbReference type="ChEBI" id="CHEBI:74443"/>
    </reaction>
    <physiologicalReaction direction="right-to-left" evidence="19">
        <dbReference type="Rhea" id="RHEA:69857"/>
    </physiologicalReaction>
</comment>
<keyword evidence="14" id="KW-0560">Oxidoreductase</keyword>
<evidence type="ECO:0000256" key="18">
    <source>
        <dbReference type="ARBA" id="ARBA00048342"/>
    </source>
</evidence>
<evidence type="ECO:0000256" key="14">
    <source>
        <dbReference type="ARBA" id="ARBA00023002"/>
    </source>
</evidence>
<keyword evidence="23" id="KW-1185">Reference proteome</keyword>
<evidence type="ECO:0000256" key="9">
    <source>
        <dbReference type="ARBA" id="ARBA00022723"/>
    </source>
</evidence>
<organism evidence="22 23">
    <name type="scientific">Conidiobolus coronatus (strain ATCC 28846 / CBS 209.66 / NRRL 28638)</name>
    <name type="common">Delacroixia coronata</name>
    <dbReference type="NCBI Taxonomy" id="796925"/>
    <lineage>
        <taxon>Eukaryota</taxon>
        <taxon>Fungi</taxon>
        <taxon>Fungi incertae sedis</taxon>
        <taxon>Zoopagomycota</taxon>
        <taxon>Entomophthoromycotina</taxon>
        <taxon>Entomophthoromycetes</taxon>
        <taxon>Entomophthorales</taxon>
        <taxon>Ancylistaceae</taxon>
        <taxon>Conidiobolus</taxon>
    </lineage>
</organism>
<evidence type="ECO:0000313" key="22">
    <source>
        <dbReference type="EMBL" id="KXN73177.1"/>
    </source>
</evidence>
<evidence type="ECO:0000256" key="16">
    <source>
        <dbReference type="ARBA" id="ARBA00031322"/>
    </source>
</evidence>
<evidence type="ECO:0000256" key="4">
    <source>
        <dbReference type="ARBA" id="ARBA00022143"/>
    </source>
</evidence>
<dbReference type="GO" id="GO:0008270">
    <property type="term" value="F:zinc ion binding"/>
    <property type="evidence" value="ECO:0007669"/>
    <property type="project" value="UniProtKB-KW"/>
</dbReference>
<dbReference type="OrthoDB" id="259935at2759"/>
<dbReference type="PANTHER" id="PTHR45846:SF1">
    <property type="entry name" value="TRNA-DIHYDROURIDINE(47) SYNTHASE [NAD(P)(+)]-LIKE"/>
    <property type="match status" value="1"/>
</dbReference>
<dbReference type="CDD" id="cd02801">
    <property type="entry name" value="DUS_like_FMN"/>
    <property type="match status" value="1"/>
</dbReference>
<comment type="similarity">
    <text evidence="2">Belongs to the Dus family. Dus3 subfamily.</text>
</comment>
<evidence type="ECO:0000256" key="15">
    <source>
        <dbReference type="ARBA" id="ARBA00023027"/>
    </source>
</evidence>
<keyword evidence="12" id="KW-0862">Zinc</keyword>
<dbReference type="Proteomes" id="UP000070444">
    <property type="component" value="Unassembled WGS sequence"/>
</dbReference>
<dbReference type="GO" id="GO:0003723">
    <property type="term" value="F:RNA binding"/>
    <property type="evidence" value="ECO:0007669"/>
    <property type="project" value="TreeGrafter"/>
</dbReference>
<dbReference type="STRING" id="796925.A0A137PDV4"/>
<evidence type="ECO:0000256" key="2">
    <source>
        <dbReference type="ARBA" id="ARBA00005451"/>
    </source>
</evidence>
<dbReference type="PROSITE" id="PS01136">
    <property type="entry name" value="UPF0034"/>
    <property type="match status" value="1"/>
</dbReference>
<dbReference type="OMA" id="CEMVFAR"/>
<evidence type="ECO:0000256" key="5">
    <source>
        <dbReference type="ARBA" id="ARBA00022630"/>
    </source>
</evidence>
<dbReference type="Gene3D" id="3.20.20.70">
    <property type="entry name" value="Aldolase class I"/>
    <property type="match status" value="1"/>
</dbReference>
<comment type="catalytic activity">
    <reaction evidence="17">
        <text>5,6-dihydrouridine(47) in tRNA + NAD(+) = uridine(47) in tRNA + NADH + H(+)</text>
        <dbReference type="Rhea" id="RHEA:53364"/>
        <dbReference type="Rhea" id="RHEA-COMP:13539"/>
        <dbReference type="Rhea" id="RHEA-COMP:13540"/>
        <dbReference type="ChEBI" id="CHEBI:15378"/>
        <dbReference type="ChEBI" id="CHEBI:57540"/>
        <dbReference type="ChEBI" id="CHEBI:57945"/>
        <dbReference type="ChEBI" id="CHEBI:65315"/>
        <dbReference type="ChEBI" id="CHEBI:74443"/>
        <dbReference type="EC" id="1.3.1.89"/>
    </reaction>
    <physiologicalReaction direction="right-to-left" evidence="17">
        <dbReference type="Rhea" id="RHEA:53366"/>
    </physiologicalReaction>
</comment>
<evidence type="ECO:0000256" key="19">
    <source>
        <dbReference type="ARBA" id="ARBA00049447"/>
    </source>
</evidence>
<keyword evidence="15" id="KW-0520">NAD</keyword>
<evidence type="ECO:0000256" key="1">
    <source>
        <dbReference type="ARBA" id="ARBA00001917"/>
    </source>
</evidence>
<dbReference type="InterPro" id="IPR018517">
    <property type="entry name" value="tRNA_hU_synthase_CS"/>
</dbReference>
<comment type="catalytic activity">
    <reaction evidence="20">
        <text>5,6-dihydrouridine(47) in tRNA + NADP(+) = uridine(47) in tRNA + NADPH + H(+)</text>
        <dbReference type="Rhea" id="RHEA:53360"/>
        <dbReference type="Rhea" id="RHEA-COMP:13539"/>
        <dbReference type="Rhea" id="RHEA-COMP:13540"/>
        <dbReference type="ChEBI" id="CHEBI:15378"/>
        <dbReference type="ChEBI" id="CHEBI:57783"/>
        <dbReference type="ChEBI" id="CHEBI:58349"/>
        <dbReference type="ChEBI" id="CHEBI:65315"/>
        <dbReference type="ChEBI" id="CHEBI:74443"/>
        <dbReference type="EC" id="1.3.1.89"/>
    </reaction>
    <physiologicalReaction direction="right-to-left" evidence="20">
        <dbReference type="Rhea" id="RHEA:53362"/>
    </physiologicalReaction>
</comment>
<keyword evidence="10" id="KW-0677">Repeat</keyword>
<feature type="domain" description="DUS-like FMN-binding" evidence="21">
    <location>
        <begin position="13"/>
        <end position="257"/>
    </location>
</feature>
<reference evidence="22 23" key="1">
    <citation type="journal article" date="2015" name="Genome Biol. Evol.">
        <title>Phylogenomic analyses indicate that early fungi evolved digesting cell walls of algal ancestors of land plants.</title>
        <authorList>
            <person name="Chang Y."/>
            <person name="Wang S."/>
            <person name="Sekimoto S."/>
            <person name="Aerts A.L."/>
            <person name="Choi C."/>
            <person name="Clum A."/>
            <person name="LaButti K.M."/>
            <person name="Lindquist E.A."/>
            <person name="Yee Ngan C."/>
            <person name="Ohm R.A."/>
            <person name="Salamov A.A."/>
            <person name="Grigoriev I.V."/>
            <person name="Spatafora J.W."/>
            <person name="Berbee M.L."/>
        </authorList>
    </citation>
    <scope>NUCLEOTIDE SEQUENCE [LARGE SCALE GENOMIC DNA]</scope>
    <source>
        <strain evidence="22 23">NRRL 28638</strain>
    </source>
</reference>
<dbReference type="PANTHER" id="PTHR45846">
    <property type="entry name" value="TRNA-DIHYDROURIDINE(47) SYNTHASE [NAD(P)(+)]-LIKE"/>
    <property type="match status" value="1"/>
</dbReference>
<keyword evidence="6" id="KW-0288">FMN</keyword>